<feature type="transmembrane region" description="Helical" evidence="11">
    <location>
        <begin position="21"/>
        <end position="39"/>
    </location>
</feature>
<keyword evidence="9 11" id="KW-0472">Membrane</keyword>
<comment type="similarity">
    <text evidence="3">Belongs to the peptidase A22A family.</text>
</comment>
<feature type="transmembrane region" description="Helical" evidence="11">
    <location>
        <begin position="156"/>
        <end position="176"/>
    </location>
</feature>
<keyword evidence="8" id="KW-0333">Golgi apparatus</keyword>
<evidence type="ECO:0000256" key="2">
    <source>
        <dbReference type="ARBA" id="ARBA00004653"/>
    </source>
</evidence>
<evidence type="ECO:0000256" key="3">
    <source>
        <dbReference type="ARBA" id="ARBA00008604"/>
    </source>
</evidence>
<feature type="transmembrane region" description="Helical" evidence="11">
    <location>
        <begin position="131"/>
        <end position="149"/>
    </location>
</feature>
<feature type="transmembrane region" description="Helical" evidence="11">
    <location>
        <begin position="489"/>
        <end position="508"/>
    </location>
</feature>
<feature type="region of interest" description="Disordered" evidence="10">
    <location>
        <begin position="238"/>
        <end position="418"/>
    </location>
</feature>
<evidence type="ECO:0000256" key="4">
    <source>
        <dbReference type="ARBA" id="ARBA00022692"/>
    </source>
</evidence>
<keyword evidence="6" id="KW-0914">Notch signaling pathway</keyword>
<evidence type="ECO:0000256" key="8">
    <source>
        <dbReference type="ARBA" id="ARBA00023034"/>
    </source>
</evidence>
<organism evidence="12 13">
    <name type="scientific">Tritrichomonas musculus</name>
    <dbReference type="NCBI Taxonomy" id="1915356"/>
    <lineage>
        <taxon>Eukaryota</taxon>
        <taxon>Metamonada</taxon>
        <taxon>Parabasalia</taxon>
        <taxon>Tritrichomonadida</taxon>
        <taxon>Tritrichomonadidae</taxon>
        <taxon>Tritrichomonas</taxon>
    </lineage>
</organism>
<evidence type="ECO:0000313" key="13">
    <source>
        <dbReference type="Proteomes" id="UP001470230"/>
    </source>
</evidence>
<protein>
    <submittedName>
        <fullName evidence="12">Presenilin-1</fullName>
    </submittedName>
</protein>
<evidence type="ECO:0000256" key="6">
    <source>
        <dbReference type="ARBA" id="ARBA00022976"/>
    </source>
</evidence>
<evidence type="ECO:0000256" key="10">
    <source>
        <dbReference type="SAM" id="MobiDB-lite"/>
    </source>
</evidence>
<comment type="caution">
    <text evidence="12">The sequence shown here is derived from an EMBL/GenBank/DDBJ whole genome shotgun (WGS) entry which is preliminary data.</text>
</comment>
<feature type="transmembrane region" description="Helical" evidence="11">
    <location>
        <begin position="182"/>
        <end position="203"/>
    </location>
</feature>
<keyword evidence="5" id="KW-0256">Endoplasmic reticulum</keyword>
<dbReference type="SMART" id="SM00730">
    <property type="entry name" value="PSN"/>
    <property type="match status" value="1"/>
</dbReference>
<feature type="transmembrane region" description="Helical" evidence="11">
    <location>
        <begin position="461"/>
        <end position="483"/>
    </location>
</feature>
<keyword evidence="13" id="KW-1185">Reference proteome</keyword>
<evidence type="ECO:0000256" key="1">
    <source>
        <dbReference type="ARBA" id="ARBA00004477"/>
    </source>
</evidence>
<dbReference type="PANTHER" id="PTHR10202:SF13">
    <property type="entry name" value="PRESENILIN HOMOLOG"/>
    <property type="match status" value="1"/>
</dbReference>
<evidence type="ECO:0000313" key="12">
    <source>
        <dbReference type="EMBL" id="KAK8900656.1"/>
    </source>
</evidence>
<proteinExistence type="inferred from homology"/>
<keyword evidence="7 11" id="KW-1133">Transmembrane helix</keyword>
<accession>A0ABR2LBC5</accession>
<dbReference type="Proteomes" id="UP001470230">
    <property type="component" value="Unassembled WGS sequence"/>
</dbReference>
<reference evidence="12 13" key="1">
    <citation type="submission" date="2024-04" db="EMBL/GenBank/DDBJ databases">
        <title>Tritrichomonas musculus Genome.</title>
        <authorList>
            <person name="Alves-Ferreira E."/>
            <person name="Grigg M."/>
            <person name="Lorenzi H."/>
            <person name="Galac M."/>
        </authorList>
    </citation>
    <scope>NUCLEOTIDE SEQUENCE [LARGE SCALE GENOMIC DNA]</scope>
    <source>
        <strain evidence="12 13">EAF2021</strain>
    </source>
</reference>
<dbReference type="Gene3D" id="1.10.472.100">
    <property type="entry name" value="Presenilin"/>
    <property type="match status" value="1"/>
</dbReference>
<dbReference type="InterPro" id="IPR001108">
    <property type="entry name" value="Peptidase_A22A"/>
</dbReference>
<name>A0ABR2LBC5_9EUKA</name>
<dbReference type="InterPro" id="IPR006639">
    <property type="entry name" value="Preselin/SPP"/>
</dbReference>
<dbReference type="PANTHER" id="PTHR10202">
    <property type="entry name" value="PRESENILIN"/>
    <property type="match status" value="1"/>
</dbReference>
<feature type="compositionally biased region" description="Acidic residues" evidence="10">
    <location>
        <begin position="238"/>
        <end position="263"/>
    </location>
</feature>
<gene>
    <name evidence="12" type="ORF">M9Y10_002986</name>
</gene>
<feature type="transmembrane region" description="Helical" evidence="11">
    <location>
        <begin position="98"/>
        <end position="119"/>
    </location>
</feature>
<dbReference type="Pfam" id="PF01080">
    <property type="entry name" value="Presenilin"/>
    <property type="match status" value="2"/>
</dbReference>
<evidence type="ECO:0000256" key="5">
    <source>
        <dbReference type="ARBA" id="ARBA00022824"/>
    </source>
</evidence>
<dbReference type="EMBL" id="JAPFFF010000001">
    <property type="protein sequence ID" value="KAK8900656.1"/>
    <property type="molecule type" value="Genomic_DNA"/>
</dbReference>
<dbReference type="InterPro" id="IPR042524">
    <property type="entry name" value="Presenilin_C"/>
</dbReference>
<comment type="subcellular location">
    <subcellularLocation>
        <location evidence="1">Endoplasmic reticulum membrane</location>
        <topology evidence="1">Multi-pass membrane protein</topology>
    </subcellularLocation>
    <subcellularLocation>
        <location evidence="2">Golgi apparatus membrane</location>
        <topology evidence="2">Multi-pass membrane protein</topology>
    </subcellularLocation>
</comment>
<evidence type="ECO:0000256" key="11">
    <source>
        <dbReference type="SAM" id="Phobius"/>
    </source>
</evidence>
<feature type="transmembrane region" description="Helical" evidence="11">
    <location>
        <begin position="67"/>
        <end position="91"/>
    </location>
</feature>
<evidence type="ECO:0000256" key="9">
    <source>
        <dbReference type="ARBA" id="ARBA00023136"/>
    </source>
</evidence>
<keyword evidence="4 11" id="KW-0812">Transmembrane</keyword>
<evidence type="ECO:0000256" key="7">
    <source>
        <dbReference type="ARBA" id="ARBA00022989"/>
    </source>
</evidence>
<feature type="compositionally biased region" description="Basic and acidic residues" evidence="10">
    <location>
        <begin position="407"/>
        <end position="418"/>
    </location>
</feature>
<feature type="compositionally biased region" description="Low complexity" evidence="10">
    <location>
        <begin position="264"/>
        <end position="316"/>
    </location>
</feature>
<sequence length="522" mass="58208">MSKKVDTGTFLEYFSHRIIEIGIPVIITLIFDAFLTRFLESKSLTASFDRYFSQTITTESKGTSLKLAIIIAVVLIALIIIVTTIILVCYYYGCVKVIMIWMIVAVTLLLTLYMLIAFGDVPKLINTPFDWIGLLLFLINLTVVGDMSIFWRAPPIFTHVFLIIISVLVAIVFLNLPDWTVWILLVILIIYDCCVVLCPHGLLNVIIKKSEERGDSIPALVYSSAVWISKIYHPSNEYENEVEEGSEDADGGENSDGNSEESADNNNNENNGTNNDASPTNTNSNPTTNNNNPLPNANSSNNNNSNSNNLPPNSNASDDDTDINLIDTEDPKNKKSNYQSSAIKKKMQGPNKKGDESNQPLLAPNDPNDSDSDGLLSLNQTRKLVDNVKNKNKNNNNNGEEEEEEEKSEKEKKHLTDEEIKAKKRKRFESDDNEEGIKLGLGDFVFYGILVTRAARIGWDVAILCIFAVILGLSLTLIILAIVERPLPALPFSLFLGLVFYVTGIYTFRPFCSIISELRITF</sequence>